<accession>A0A644X9D2</accession>
<dbReference type="Pfam" id="PF06134">
    <property type="entry name" value="RhaA"/>
    <property type="match status" value="1"/>
</dbReference>
<comment type="caution">
    <text evidence="6">The sequence shown here is derived from an EMBL/GenBank/DDBJ whole genome shotgun (WGS) entry which is preliminary data.</text>
</comment>
<dbReference type="InterPro" id="IPR050337">
    <property type="entry name" value="L-rhamnose_isomerase"/>
</dbReference>
<proteinExistence type="predicted"/>
<organism evidence="6">
    <name type="scientific">bioreactor metagenome</name>
    <dbReference type="NCBI Taxonomy" id="1076179"/>
    <lineage>
        <taxon>unclassified sequences</taxon>
        <taxon>metagenomes</taxon>
        <taxon>ecological metagenomes</taxon>
    </lineage>
</organism>
<sequence length="165" mass="19151">MSLMDTGHYHPTEVVSDKLSAMLLFNEKVALHVSRPVRWDSDHVVAYDDELKEIAKEIVRNDALDRVIIGLDFFDASINRIAAWTIGTRNMIKALLNAMLMPNELLTKLQDEGNFTERLALMEELKTYPMGDIWNYYCEKNNVPVGETWIKEVKEYEENELSKRN</sequence>
<dbReference type="InterPro" id="IPR036237">
    <property type="entry name" value="Xyl_isomerase-like_sf"/>
</dbReference>
<dbReference type="InterPro" id="IPR009308">
    <property type="entry name" value="Rhamnose_isomerase"/>
</dbReference>
<dbReference type="AlphaFoldDB" id="A0A644X9D2"/>
<dbReference type="Gene3D" id="3.20.20.150">
    <property type="entry name" value="Divalent-metal-dependent TIM barrel enzymes"/>
    <property type="match status" value="1"/>
</dbReference>
<gene>
    <name evidence="6" type="primary">rhaA_4</name>
    <name evidence="6" type="ORF">SDC9_58774</name>
</gene>
<dbReference type="SUPFAM" id="SSF51658">
    <property type="entry name" value="Xylose isomerase-like"/>
    <property type="match status" value="1"/>
</dbReference>
<protein>
    <submittedName>
        <fullName evidence="6">L-rhamnose isomerase</fullName>
        <ecNumber evidence="6">5.3.1.14</ecNumber>
    </submittedName>
</protein>
<dbReference type="PANTHER" id="PTHR30268">
    <property type="entry name" value="L-RHAMNOSE ISOMERASE"/>
    <property type="match status" value="1"/>
</dbReference>
<keyword evidence="5" id="KW-0684">Rhamnose metabolism</keyword>
<name>A0A644X9D2_9ZZZZ</name>
<keyword evidence="3" id="KW-0464">Manganese</keyword>
<evidence type="ECO:0000256" key="2">
    <source>
        <dbReference type="ARBA" id="ARBA00022723"/>
    </source>
</evidence>
<evidence type="ECO:0000256" key="1">
    <source>
        <dbReference type="ARBA" id="ARBA00022490"/>
    </source>
</evidence>
<evidence type="ECO:0000313" key="6">
    <source>
        <dbReference type="EMBL" id="MPM12421.1"/>
    </source>
</evidence>
<evidence type="ECO:0000256" key="4">
    <source>
        <dbReference type="ARBA" id="ARBA00023235"/>
    </source>
</evidence>
<dbReference type="GO" id="GO:0008740">
    <property type="term" value="F:L-rhamnose isomerase activity"/>
    <property type="evidence" value="ECO:0007669"/>
    <property type="project" value="UniProtKB-EC"/>
</dbReference>
<dbReference type="EMBL" id="VSSQ01001969">
    <property type="protein sequence ID" value="MPM12421.1"/>
    <property type="molecule type" value="Genomic_DNA"/>
</dbReference>
<evidence type="ECO:0000256" key="5">
    <source>
        <dbReference type="ARBA" id="ARBA00023308"/>
    </source>
</evidence>
<dbReference type="EC" id="5.3.1.14" evidence="6"/>
<dbReference type="GO" id="GO:0019301">
    <property type="term" value="P:rhamnose catabolic process"/>
    <property type="evidence" value="ECO:0007669"/>
    <property type="project" value="TreeGrafter"/>
</dbReference>
<keyword evidence="4 6" id="KW-0413">Isomerase</keyword>
<keyword evidence="1" id="KW-0963">Cytoplasm</keyword>
<keyword evidence="2" id="KW-0479">Metal-binding</keyword>
<dbReference type="PANTHER" id="PTHR30268:SF0">
    <property type="entry name" value="L-RHAMNOSE ISOMERASE"/>
    <property type="match status" value="1"/>
</dbReference>
<dbReference type="GO" id="GO:0030145">
    <property type="term" value="F:manganese ion binding"/>
    <property type="evidence" value="ECO:0007669"/>
    <property type="project" value="InterPro"/>
</dbReference>
<evidence type="ECO:0000256" key="3">
    <source>
        <dbReference type="ARBA" id="ARBA00023211"/>
    </source>
</evidence>
<reference evidence="6" key="1">
    <citation type="submission" date="2019-08" db="EMBL/GenBank/DDBJ databases">
        <authorList>
            <person name="Kucharzyk K."/>
            <person name="Murdoch R.W."/>
            <person name="Higgins S."/>
            <person name="Loffler F."/>
        </authorList>
    </citation>
    <scope>NUCLEOTIDE SEQUENCE</scope>
</reference>
<dbReference type="GO" id="GO:0019324">
    <property type="term" value="P:L-lyxose metabolic process"/>
    <property type="evidence" value="ECO:0007669"/>
    <property type="project" value="TreeGrafter"/>
</dbReference>